<dbReference type="GO" id="GO:0004312">
    <property type="term" value="F:fatty acid synthase activity"/>
    <property type="evidence" value="ECO:0007669"/>
    <property type="project" value="TreeGrafter"/>
</dbReference>
<feature type="domain" description="Ketosynthase family 3 (KS3)" evidence="6">
    <location>
        <begin position="493"/>
        <end position="951"/>
    </location>
</feature>
<dbReference type="InterPro" id="IPR016039">
    <property type="entry name" value="Thiolase-like"/>
</dbReference>
<feature type="region of interest" description="N-terminal hotdog fold" evidence="3">
    <location>
        <begin position="969"/>
        <end position="1099"/>
    </location>
</feature>
<dbReference type="SMART" id="SM00825">
    <property type="entry name" value="PKS_KS"/>
    <property type="match status" value="2"/>
</dbReference>
<dbReference type="Gene3D" id="3.40.47.10">
    <property type="match status" value="2"/>
</dbReference>
<evidence type="ECO:0000256" key="1">
    <source>
        <dbReference type="ARBA" id="ARBA00022450"/>
    </source>
</evidence>
<organism evidence="8 9">
    <name type="scientific">Corallococcus sicarius</name>
    <dbReference type="NCBI Taxonomy" id="2316726"/>
    <lineage>
        <taxon>Bacteria</taxon>
        <taxon>Pseudomonadati</taxon>
        <taxon>Myxococcota</taxon>
        <taxon>Myxococcia</taxon>
        <taxon>Myxococcales</taxon>
        <taxon>Cystobacterineae</taxon>
        <taxon>Myxococcaceae</taxon>
        <taxon>Corallococcus</taxon>
    </lineage>
</organism>
<feature type="active site" description="Proton acceptor; for dehydratase activity" evidence="3">
    <location>
        <position position="1000"/>
    </location>
</feature>
<dbReference type="Pfam" id="PF00109">
    <property type="entry name" value="ketoacyl-synt"/>
    <property type="match status" value="2"/>
</dbReference>
<dbReference type="AlphaFoldDB" id="A0A3A8NK20"/>
<dbReference type="GO" id="GO:0005737">
    <property type="term" value="C:cytoplasm"/>
    <property type="evidence" value="ECO:0007669"/>
    <property type="project" value="TreeGrafter"/>
</dbReference>
<reference evidence="9" key="1">
    <citation type="submission" date="2018-09" db="EMBL/GenBank/DDBJ databases">
        <authorList>
            <person name="Livingstone P.G."/>
            <person name="Whitworth D.E."/>
        </authorList>
    </citation>
    <scope>NUCLEOTIDE SEQUENCE [LARGE SCALE GENOMIC DNA]</scope>
    <source>
        <strain evidence="9">CA040B</strain>
    </source>
</reference>
<evidence type="ECO:0000259" key="7">
    <source>
        <dbReference type="PROSITE" id="PS52019"/>
    </source>
</evidence>
<keyword evidence="2" id="KW-0597">Phosphoprotein</keyword>
<evidence type="ECO:0000313" key="8">
    <source>
        <dbReference type="EMBL" id="RKH44343.1"/>
    </source>
</evidence>
<dbReference type="PROSITE" id="PS52004">
    <property type="entry name" value="KS3_2"/>
    <property type="match status" value="2"/>
</dbReference>
<dbReference type="SUPFAM" id="SSF53901">
    <property type="entry name" value="Thiolase-like"/>
    <property type="match status" value="3"/>
</dbReference>
<dbReference type="RefSeq" id="WP_120625197.1">
    <property type="nucleotide sequence ID" value="NZ_RAWG01000051.1"/>
</dbReference>
<dbReference type="PROSITE" id="PS52019">
    <property type="entry name" value="PKS_MFAS_DH"/>
    <property type="match status" value="1"/>
</dbReference>
<evidence type="ECO:0000259" key="6">
    <source>
        <dbReference type="PROSITE" id="PS52004"/>
    </source>
</evidence>
<dbReference type="InterPro" id="IPR020841">
    <property type="entry name" value="PKS_Beta-ketoAc_synthase_dom"/>
</dbReference>
<comment type="similarity">
    <text evidence="4">Belongs to the thiolase-like superfamily. Beta-ketoacyl-ACP synthases family.</text>
</comment>
<dbReference type="InterPro" id="IPR050091">
    <property type="entry name" value="PKS_NRPS_Biosynth_Enz"/>
</dbReference>
<dbReference type="Pfam" id="PF16197">
    <property type="entry name" value="KAsynt_C_assoc"/>
    <property type="match status" value="1"/>
</dbReference>
<feature type="domain" description="PKS/mFAS DH" evidence="7">
    <location>
        <begin position="969"/>
        <end position="1265"/>
    </location>
</feature>
<name>A0A3A8NK20_9BACT</name>
<keyword evidence="4" id="KW-0808">Transferase</keyword>
<dbReference type="Gene3D" id="3.10.129.110">
    <property type="entry name" value="Polyketide synthase dehydratase"/>
    <property type="match status" value="1"/>
</dbReference>
<protein>
    <submittedName>
        <fullName evidence="8">Polyketide synthase</fullName>
    </submittedName>
</protein>
<proteinExistence type="inferred from homology"/>
<dbReference type="PANTHER" id="PTHR43775:SF37">
    <property type="entry name" value="SI:DKEY-61P9.11"/>
    <property type="match status" value="1"/>
</dbReference>
<dbReference type="GO" id="GO:0005886">
    <property type="term" value="C:plasma membrane"/>
    <property type="evidence" value="ECO:0007669"/>
    <property type="project" value="TreeGrafter"/>
</dbReference>
<dbReference type="InterPro" id="IPR042104">
    <property type="entry name" value="PKS_dehydratase_sf"/>
</dbReference>
<dbReference type="InterPro" id="IPR049900">
    <property type="entry name" value="PKS_mFAS_DH"/>
</dbReference>
<dbReference type="PANTHER" id="PTHR43775">
    <property type="entry name" value="FATTY ACID SYNTHASE"/>
    <property type="match status" value="1"/>
</dbReference>
<dbReference type="PROSITE" id="PS51257">
    <property type="entry name" value="PROKAR_LIPOPROTEIN"/>
    <property type="match status" value="1"/>
</dbReference>
<feature type="region of interest" description="C-terminal hotdog fold" evidence="3">
    <location>
        <begin position="1116"/>
        <end position="1265"/>
    </location>
</feature>
<feature type="region of interest" description="Disordered" evidence="5">
    <location>
        <begin position="431"/>
        <end position="450"/>
    </location>
</feature>
<dbReference type="OrthoDB" id="9808669at2"/>
<keyword evidence="9" id="KW-1185">Reference proteome</keyword>
<dbReference type="InterPro" id="IPR014031">
    <property type="entry name" value="Ketoacyl_synth_C"/>
</dbReference>
<evidence type="ECO:0000256" key="5">
    <source>
        <dbReference type="SAM" id="MobiDB-lite"/>
    </source>
</evidence>
<feature type="active site" description="Proton donor; for dehydratase activity" evidence="3">
    <location>
        <position position="1181"/>
    </location>
</feature>
<gene>
    <name evidence="8" type="ORF">D7X12_10870</name>
</gene>
<dbReference type="GO" id="GO:0006633">
    <property type="term" value="P:fatty acid biosynthetic process"/>
    <property type="evidence" value="ECO:0007669"/>
    <property type="project" value="TreeGrafter"/>
</dbReference>
<sequence length="1275" mass="136950">MTSRAESPRRAAMPIAIIGASCLMGGAQSPEQLWQQLATGPHGFTDVPASRFAWQQFHSTNPAESDKGSVWRGSFFQPLEVPWQEYKMGPKMLDELPRSEFYTVEAIRRAIEDARLHQRPFNRERTAVIMGGAEIGLDLRIAHPYLRYMPQLMDAVEQALETSGLPAQERQRLLAEADRTLRGISHREVTRGTVAGMSLALGRACALFDLKGPHYVVNSASASLLAALEHATRGLALGHYDVALVGATSPYLSPASFVSFDRMGLLTREELPRPFDAKASGTLLGEGVGFFALRRLDEAIQAGDSIHGVIRGISGANQGSPGALLNPPGQAQVLAARRAYAQAGYGPESVQFLECHANGVDFLEAAELAAMGEVFKGSAPGSVTAGSAKELSGELHSAAAMPGLIRTLMALRHRELPAQRQVRQLRPELRADGSPLQVRSKPAPWDAPAGGVPRRASINALALGGLAYHLTLEEYVPEFHARLAAEVAPRTAREPVAIVAFGSLTPGANDSDTFFENVMAKKDQVVRVPADRFALERYYDPNRGVGKIYCPLGGFVQGFAFDPDASRLASSLVPQLDRTHLYGLTAAAEAMRTEKVSPTAAERTAVFMADMPWRMREREVEVRVGYAEMDAGLRKTLLACGLTGDLAGLIAGEAERRFKEGIAPLSPFSLAGSSGSTEAALISHRYGLKGATGTFESTCASSMAAIGAGVASLQMGETDAVLAGGAFADMTAELYTVNCTFQGLSGKGSRPFDADASGFIPGEGAGVVVLKRLKDAERDGDRIFAIIKGLGASSDGKGKSLLAPNPVGQKLAVQQALEQAAIPAASIQYIECHGTATPVGDLAEVSTYTQVLAGQPPGSVAIGSVKSMIGHLHSAAGVINLIKVLKSLEHQVLPPQIHCERPNPDIRWAEIPVVVNTEPRPWPAPADGAPRRAGMSAFGMGGTNYHLIVEEYQGPRLQQAAAPRGREAHPMIEEVLDRTADSLVALRNLHLDSDPYLREHQVEGVSVLPGSFGMEMMAEASLLLKPGMHVLGLRQIHFHHAAKVWPGRSTRLVVTARAGREASGVLPVTVEVDMELRPRADVAPIRRKVSSATVLLGAQPPTPPTVDAATAALFSASERSDARKGYNPTEDVFLGPLMQGFRHLRFLDGERMAAWITQERAGEFFAFTQTPELRTAPLAVDSLHHAGGILTYYHRERIALPAGADDLRLHGPMPYGREICAMCTYLGGTEESASVRVVAFDWETRRVYAEFEGLRFSLHRRIGPALKRLLSQGHG</sequence>
<comment type="caution">
    <text evidence="8">The sequence shown here is derived from an EMBL/GenBank/DDBJ whole genome shotgun (WGS) entry which is preliminary data.</text>
</comment>
<dbReference type="InterPro" id="IPR032821">
    <property type="entry name" value="PKS_assoc"/>
</dbReference>
<dbReference type="Proteomes" id="UP000273405">
    <property type="component" value="Unassembled WGS sequence"/>
</dbReference>
<evidence type="ECO:0000256" key="2">
    <source>
        <dbReference type="ARBA" id="ARBA00022553"/>
    </source>
</evidence>
<dbReference type="Pfam" id="PF02801">
    <property type="entry name" value="Ketoacyl-synt_C"/>
    <property type="match status" value="2"/>
</dbReference>
<keyword evidence="1" id="KW-0596">Phosphopantetheine</keyword>
<dbReference type="CDD" id="cd00833">
    <property type="entry name" value="PKS"/>
    <property type="match status" value="2"/>
</dbReference>
<evidence type="ECO:0000256" key="3">
    <source>
        <dbReference type="PROSITE-ProRule" id="PRU01363"/>
    </source>
</evidence>
<evidence type="ECO:0000313" key="9">
    <source>
        <dbReference type="Proteomes" id="UP000273405"/>
    </source>
</evidence>
<accession>A0A3A8NK20</accession>
<feature type="domain" description="Ketosynthase family 3 (KS3)" evidence="6">
    <location>
        <begin position="12"/>
        <end position="474"/>
    </location>
</feature>
<dbReference type="EMBL" id="RAWG01000051">
    <property type="protein sequence ID" value="RKH44343.1"/>
    <property type="molecule type" value="Genomic_DNA"/>
</dbReference>
<dbReference type="GO" id="GO:0071770">
    <property type="term" value="P:DIM/DIP cell wall layer assembly"/>
    <property type="evidence" value="ECO:0007669"/>
    <property type="project" value="TreeGrafter"/>
</dbReference>
<dbReference type="InterPro" id="IPR014030">
    <property type="entry name" value="Ketoacyl_synth_N"/>
</dbReference>
<evidence type="ECO:0000256" key="4">
    <source>
        <dbReference type="RuleBase" id="RU003694"/>
    </source>
</evidence>